<dbReference type="EMBL" id="BONG01000018">
    <property type="protein sequence ID" value="GIF89796.1"/>
    <property type="molecule type" value="Genomic_DNA"/>
</dbReference>
<gene>
    <name evidence="1" type="ORF">Cch02nite_32400</name>
</gene>
<name>A0A8J3JRJ4_9ACTN</name>
<reference evidence="1 2" key="1">
    <citation type="submission" date="2021-01" db="EMBL/GenBank/DDBJ databases">
        <title>Whole genome shotgun sequence of Catellatospora chokoriensis NBRC 107358.</title>
        <authorList>
            <person name="Komaki H."/>
            <person name="Tamura T."/>
        </authorList>
    </citation>
    <scope>NUCLEOTIDE SEQUENCE [LARGE SCALE GENOMIC DNA]</scope>
    <source>
        <strain evidence="1 2">NBRC 107358</strain>
    </source>
</reference>
<keyword evidence="2" id="KW-1185">Reference proteome</keyword>
<evidence type="ECO:0000313" key="1">
    <source>
        <dbReference type="EMBL" id="GIF89796.1"/>
    </source>
</evidence>
<sequence length="357" mass="39226">MLSAVKHAILTIGRTVLRGTLPYPDVLRRVRVRRSARDLAARDPWPQDDTAVTGLDFAQLALLRVLSLQQETRRAVRSRQREAAALLARVSIETCIVGLWCLHNPDAVSKLRAAEIKTMPAMLAFLSSAGLIPDTLIRQAVRTLGEPEKLLDVRSMAAQIDAATSGSLAVALYDGVYRHASHYFTHATSSSLLRHVTSGHRRTVRPVKSWARRAPVRLADACVGLLAGAIAERVSAPAALFVRYAEGHAWRVLPPMLFTMGKGVARRISIADALQIVKRAQEVRAYLASAGPGEASQDRETHLRDLYEELILRLDLDAPREAIQPIIDHFVVMVLAEWDTDFANRASPALVAPANET</sequence>
<comment type="caution">
    <text evidence="1">The sequence shown here is derived from an EMBL/GenBank/DDBJ whole genome shotgun (WGS) entry which is preliminary data.</text>
</comment>
<proteinExistence type="predicted"/>
<protein>
    <submittedName>
        <fullName evidence="1">Uncharacterized protein</fullName>
    </submittedName>
</protein>
<organism evidence="1 2">
    <name type="scientific">Catellatospora chokoriensis</name>
    <dbReference type="NCBI Taxonomy" id="310353"/>
    <lineage>
        <taxon>Bacteria</taxon>
        <taxon>Bacillati</taxon>
        <taxon>Actinomycetota</taxon>
        <taxon>Actinomycetes</taxon>
        <taxon>Micromonosporales</taxon>
        <taxon>Micromonosporaceae</taxon>
        <taxon>Catellatospora</taxon>
    </lineage>
</organism>
<accession>A0A8J3JRJ4</accession>
<dbReference type="AlphaFoldDB" id="A0A8J3JRJ4"/>
<dbReference type="Proteomes" id="UP000619293">
    <property type="component" value="Unassembled WGS sequence"/>
</dbReference>
<evidence type="ECO:0000313" key="2">
    <source>
        <dbReference type="Proteomes" id="UP000619293"/>
    </source>
</evidence>